<keyword evidence="3" id="KW-0324">Glycolysis</keyword>
<dbReference type="InterPro" id="IPR001347">
    <property type="entry name" value="SIS_dom"/>
</dbReference>
<dbReference type="InterPro" id="IPR036388">
    <property type="entry name" value="WH-like_DNA-bd_sf"/>
</dbReference>
<dbReference type="InterPro" id="IPR035472">
    <property type="entry name" value="RpiR-like_SIS"/>
</dbReference>
<dbReference type="PANTHER" id="PTHR30514">
    <property type="entry name" value="GLUCOKINASE"/>
    <property type="match status" value="1"/>
</dbReference>
<dbReference type="CDD" id="cd05013">
    <property type="entry name" value="SIS_RpiR"/>
    <property type="match status" value="1"/>
</dbReference>
<dbReference type="GO" id="GO:0003677">
    <property type="term" value="F:DNA binding"/>
    <property type="evidence" value="ECO:0007669"/>
    <property type="project" value="UniProtKB-KW"/>
</dbReference>
<keyword evidence="1" id="KW-0805">Transcription regulation</keyword>
<keyword evidence="2" id="KW-0238">DNA-binding</keyword>
<evidence type="ECO:0000259" key="6">
    <source>
        <dbReference type="PROSITE" id="PS51464"/>
    </source>
</evidence>
<sequence>MLLDSIRTQLDALSKSERKVALAVLENPARIVDQNITALARTAQVSEPTVVRFCRTLGYDGWHEFKLKLAQGLALALPGLNEQPAQDDLAADLINKICSRSINTLLDLRNNLRPEAIQKALDILSKANKIEFYGQGTSGIVATDAQHKFFRSGVPTVAYADPAIHSIAAALMREGDAVVAISQRGNSPALVRSVKLARRGGAEVIVLAPSGTPLADLATVLIPIDLIFNIDPYTPISARLAYLVVIDVLAVGLALQRGPEFRKKMQNAQKALQEFDLQFDSFIG</sequence>
<dbReference type="RefSeq" id="WP_371868205.1">
    <property type="nucleotide sequence ID" value="NZ_WKJJ01000026.1"/>
</dbReference>
<dbReference type="InterPro" id="IPR046348">
    <property type="entry name" value="SIS_dom_sf"/>
</dbReference>
<dbReference type="PROSITE" id="PS51464">
    <property type="entry name" value="SIS"/>
    <property type="match status" value="1"/>
</dbReference>
<dbReference type="InterPro" id="IPR009057">
    <property type="entry name" value="Homeodomain-like_sf"/>
</dbReference>
<dbReference type="Gene3D" id="1.10.10.10">
    <property type="entry name" value="Winged helix-like DNA-binding domain superfamily/Winged helix DNA-binding domain"/>
    <property type="match status" value="1"/>
</dbReference>
<keyword evidence="4" id="KW-0804">Transcription</keyword>
<dbReference type="SUPFAM" id="SSF46689">
    <property type="entry name" value="Homeodomain-like"/>
    <property type="match status" value="1"/>
</dbReference>
<reference evidence="7 8" key="1">
    <citation type="submission" date="2019-11" db="EMBL/GenBank/DDBJ databases">
        <title>Novel species isolated from a subtropical stream in China.</title>
        <authorList>
            <person name="Lu H."/>
        </authorList>
    </citation>
    <scope>NUCLEOTIDE SEQUENCE [LARGE SCALE GENOMIC DNA]</scope>
    <source>
        <strain evidence="7 8">FT92W</strain>
    </source>
</reference>
<dbReference type="GO" id="GO:0003700">
    <property type="term" value="F:DNA-binding transcription factor activity"/>
    <property type="evidence" value="ECO:0007669"/>
    <property type="project" value="InterPro"/>
</dbReference>
<feature type="domain" description="SIS" evidence="6">
    <location>
        <begin position="120"/>
        <end position="259"/>
    </location>
</feature>
<accession>A0A7X2ITX9</accession>
<proteinExistence type="predicted"/>
<dbReference type="PANTHER" id="PTHR30514:SF1">
    <property type="entry name" value="HTH-TYPE TRANSCRIPTIONAL REGULATOR HEXR-RELATED"/>
    <property type="match status" value="1"/>
</dbReference>
<evidence type="ECO:0000256" key="4">
    <source>
        <dbReference type="ARBA" id="ARBA00023163"/>
    </source>
</evidence>
<dbReference type="Proteomes" id="UP000446768">
    <property type="component" value="Unassembled WGS sequence"/>
</dbReference>
<dbReference type="InterPro" id="IPR000281">
    <property type="entry name" value="HTH_RpiR"/>
</dbReference>
<evidence type="ECO:0000256" key="2">
    <source>
        <dbReference type="ARBA" id="ARBA00023125"/>
    </source>
</evidence>
<evidence type="ECO:0000256" key="3">
    <source>
        <dbReference type="ARBA" id="ARBA00023152"/>
    </source>
</evidence>
<keyword evidence="8" id="KW-1185">Reference proteome</keyword>
<evidence type="ECO:0000259" key="5">
    <source>
        <dbReference type="PROSITE" id="PS51071"/>
    </source>
</evidence>
<dbReference type="InterPro" id="IPR047640">
    <property type="entry name" value="RpiR-like"/>
</dbReference>
<evidence type="ECO:0000256" key="1">
    <source>
        <dbReference type="ARBA" id="ARBA00023015"/>
    </source>
</evidence>
<protein>
    <submittedName>
        <fullName evidence="7">SIS domain-containing protein</fullName>
    </submittedName>
</protein>
<feature type="domain" description="HTH rpiR-type" evidence="5">
    <location>
        <begin position="1"/>
        <end position="76"/>
    </location>
</feature>
<comment type="caution">
    <text evidence="7">The sequence shown here is derived from an EMBL/GenBank/DDBJ whole genome shotgun (WGS) entry which is preliminary data.</text>
</comment>
<dbReference type="PROSITE" id="PS51071">
    <property type="entry name" value="HTH_RPIR"/>
    <property type="match status" value="1"/>
</dbReference>
<evidence type="ECO:0000313" key="8">
    <source>
        <dbReference type="Proteomes" id="UP000446768"/>
    </source>
</evidence>
<gene>
    <name evidence="7" type="ORF">GJ700_30435</name>
</gene>
<name>A0A7X2ITX9_9BURK</name>
<organism evidence="7 8">
    <name type="scientific">Pseudoduganella rivuli</name>
    <dbReference type="NCBI Taxonomy" id="2666085"/>
    <lineage>
        <taxon>Bacteria</taxon>
        <taxon>Pseudomonadati</taxon>
        <taxon>Pseudomonadota</taxon>
        <taxon>Betaproteobacteria</taxon>
        <taxon>Burkholderiales</taxon>
        <taxon>Oxalobacteraceae</taxon>
        <taxon>Telluria group</taxon>
        <taxon>Pseudoduganella</taxon>
    </lineage>
</organism>
<dbReference type="AlphaFoldDB" id="A0A7X2ITX9"/>
<dbReference type="Pfam" id="PF01418">
    <property type="entry name" value="HTH_6"/>
    <property type="match status" value="1"/>
</dbReference>
<dbReference type="EMBL" id="WKJJ01000026">
    <property type="protein sequence ID" value="MRV76041.1"/>
    <property type="molecule type" value="Genomic_DNA"/>
</dbReference>
<dbReference type="Gene3D" id="3.40.50.10490">
    <property type="entry name" value="Glucose-6-phosphate isomerase like protein, domain 1"/>
    <property type="match status" value="1"/>
</dbReference>
<evidence type="ECO:0000313" key="7">
    <source>
        <dbReference type="EMBL" id="MRV76041.1"/>
    </source>
</evidence>
<dbReference type="SUPFAM" id="SSF53697">
    <property type="entry name" value="SIS domain"/>
    <property type="match status" value="1"/>
</dbReference>
<dbReference type="GO" id="GO:0097367">
    <property type="term" value="F:carbohydrate derivative binding"/>
    <property type="evidence" value="ECO:0007669"/>
    <property type="project" value="InterPro"/>
</dbReference>
<dbReference type="GO" id="GO:0006096">
    <property type="term" value="P:glycolytic process"/>
    <property type="evidence" value="ECO:0007669"/>
    <property type="project" value="UniProtKB-KW"/>
</dbReference>
<dbReference type="Pfam" id="PF01380">
    <property type="entry name" value="SIS"/>
    <property type="match status" value="1"/>
</dbReference>